<evidence type="ECO:0000313" key="2">
    <source>
        <dbReference type="Proteomes" id="UP000652761"/>
    </source>
</evidence>
<protein>
    <submittedName>
        <fullName evidence="1">Uncharacterized protein</fullName>
    </submittedName>
</protein>
<reference evidence="1" key="1">
    <citation type="submission" date="2017-07" db="EMBL/GenBank/DDBJ databases">
        <title>Taro Niue Genome Assembly and Annotation.</title>
        <authorList>
            <person name="Atibalentja N."/>
            <person name="Keating K."/>
            <person name="Fields C.J."/>
        </authorList>
    </citation>
    <scope>NUCLEOTIDE SEQUENCE</scope>
    <source>
        <strain evidence="1">Niue_2</strain>
        <tissue evidence="1">Leaf</tissue>
    </source>
</reference>
<dbReference type="AlphaFoldDB" id="A0A843URU2"/>
<dbReference type="EMBL" id="NMUH01000892">
    <property type="protein sequence ID" value="MQL86315.1"/>
    <property type="molecule type" value="Genomic_DNA"/>
</dbReference>
<gene>
    <name evidence="1" type="ORF">Taro_018859</name>
</gene>
<comment type="caution">
    <text evidence="1">The sequence shown here is derived from an EMBL/GenBank/DDBJ whole genome shotgun (WGS) entry which is preliminary data.</text>
</comment>
<sequence>MLLMVFKGQSKVRLLPLGRLRSRKTKNPSLHPLKKKATTSVSRSRRHRCLRRVHVKASRHPPCRITRYAFSFIFPFQGDNKGVAIRVATRYTSQSVWEEHDEGCVALKEATGGHCRDQDLIALCPLREATRQGDCRYLGSDIFLVAFPL</sequence>
<organism evidence="1 2">
    <name type="scientific">Colocasia esculenta</name>
    <name type="common">Wild taro</name>
    <name type="synonym">Arum esculentum</name>
    <dbReference type="NCBI Taxonomy" id="4460"/>
    <lineage>
        <taxon>Eukaryota</taxon>
        <taxon>Viridiplantae</taxon>
        <taxon>Streptophyta</taxon>
        <taxon>Embryophyta</taxon>
        <taxon>Tracheophyta</taxon>
        <taxon>Spermatophyta</taxon>
        <taxon>Magnoliopsida</taxon>
        <taxon>Liliopsida</taxon>
        <taxon>Araceae</taxon>
        <taxon>Aroideae</taxon>
        <taxon>Colocasieae</taxon>
        <taxon>Colocasia</taxon>
    </lineage>
</organism>
<evidence type="ECO:0000313" key="1">
    <source>
        <dbReference type="EMBL" id="MQL86315.1"/>
    </source>
</evidence>
<keyword evidence="2" id="KW-1185">Reference proteome</keyword>
<name>A0A843URU2_COLES</name>
<accession>A0A843URU2</accession>
<dbReference type="Proteomes" id="UP000652761">
    <property type="component" value="Unassembled WGS sequence"/>
</dbReference>
<proteinExistence type="predicted"/>